<feature type="signal peptide" evidence="1">
    <location>
        <begin position="1"/>
        <end position="21"/>
    </location>
</feature>
<dbReference type="SUPFAM" id="SSF50998">
    <property type="entry name" value="Quinoprotein alcohol dehydrogenase-like"/>
    <property type="match status" value="1"/>
</dbReference>
<dbReference type="KEGG" id="pbap:Pla133_32100"/>
<dbReference type="InterPro" id="IPR011047">
    <property type="entry name" value="Quinoprotein_ADH-like_sf"/>
</dbReference>
<accession>A0A518BME6</accession>
<dbReference type="InterPro" id="IPR002372">
    <property type="entry name" value="PQQ_rpt_dom"/>
</dbReference>
<dbReference type="SUPFAM" id="SSF101898">
    <property type="entry name" value="NHL repeat"/>
    <property type="match status" value="1"/>
</dbReference>
<evidence type="ECO:0000259" key="2">
    <source>
        <dbReference type="Pfam" id="PF13360"/>
    </source>
</evidence>
<dbReference type="AlphaFoldDB" id="A0A518BME6"/>
<gene>
    <name evidence="3" type="ORF">Pla133_32100</name>
</gene>
<reference evidence="3 4" key="1">
    <citation type="submission" date="2019-02" db="EMBL/GenBank/DDBJ databases">
        <title>Deep-cultivation of Planctomycetes and their phenomic and genomic characterization uncovers novel biology.</title>
        <authorList>
            <person name="Wiegand S."/>
            <person name="Jogler M."/>
            <person name="Boedeker C."/>
            <person name="Pinto D."/>
            <person name="Vollmers J."/>
            <person name="Rivas-Marin E."/>
            <person name="Kohn T."/>
            <person name="Peeters S.H."/>
            <person name="Heuer A."/>
            <person name="Rast P."/>
            <person name="Oberbeckmann S."/>
            <person name="Bunk B."/>
            <person name="Jeske O."/>
            <person name="Meyerdierks A."/>
            <person name="Storesund J.E."/>
            <person name="Kallscheuer N."/>
            <person name="Luecker S."/>
            <person name="Lage O.M."/>
            <person name="Pohl T."/>
            <person name="Merkel B.J."/>
            <person name="Hornburger P."/>
            <person name="Mueller R.-W."/>
            <person name="Bruemmer F."/>
            <person name="Labrenz M."/>
            <person name="Spormann A.M."/>
            <person name="Op den Camp H."/>
            <person name="Overmann J."/>
            <person name="Amann R."/>
            <person name="Jetten M.S.M."/>
            <person name="Mascher T."/>
            <person name="Medema M.H."/>
            <person name="Devos D.P."/>
            <person name="Kaster A.-K."/>
            <person name="Ovreas L."/>
            <person name="Rohde M."/>
            <person name="Galperin M.Y."/>
            <person name="Jogler C."/>
        </authorList>
    </citation>
    <scope>NUCLEOTIDE SEQUENCE [LARGE SCALE GENOMIC DNA]</scope>
    <source>
        <strain evidence="3 4">Pla133</strain>
    </source>
</reference>
<evidence type="ECO:0000313" key="3">
    <source>
        <dbReference type="EMBL" id="QDU68116.1"/>
    </source>
</evidence>
<name>A0A518BME6_9BACT</name>
<dbReference type="PANTHER" id="PTHR34512">
    <property type="entry name" value="CELL SURFACE PROTEIN"/>
    <property type="match status" value="1"/>
</dbReference>
<evidence type="ECO:0000256" key="1">
    <source>
        <dbReference type="SAM" id="SignalP"/>
    </source>
</evidence>
<sequence precursor="true">MLRTLLTLLAASTLLTAPAPAQSDWTNYGGGPGRNGLTDRFGPTSSSELWSNGADFSVIAWHPFLWQELVITVREAGFPGAQANDAIVAYHRETGLEVWRTTLPYGGDSGAEWIAWIGGVADGRVIASRSDNGRKLPLQALDASTGAPLWTSQIATFAWAHDGLVFLDDGDFIVGDRESLTRVDGSDGTTVWSIARSCSVSGNCGAARFADAVYIDEAAPGGQVLTRVDANTGARLYSSPAMPGFTCQNQPFLSPDGQVVYYARSQNNPTTDFLYAFHDDGTQFTEVWNRPIRWTTRHEHGVAADGSIYTFLPGDEFVRLDPATGNVLNTAGILAPIGTNLSPQTAVDAAGRVYVSNGWASSPASDGRVWAFGPDLGAPLFTLFLDRQNAGGPAIGGQGELVIADRSAVRVLRLPGPQASATPRFGSGVNPVAFDAVNPPEVYGEFEAQVAVDASTALTVVLVSIAPLAVPIPFEGGELLVALPSPFPIQSEPLSSGGLHALAIPGDPALLGAFLTSQGARVQLNGPVPSLQLGNALDLILGF</sequence>
<dbReference type="RefSeq" id="WP_145066855.1">
    <property type="nucleotide sequence ID" value="NZ_CP036287.1"/>
</dbReference>
<keyword evidence="1" id="KW-0732">Signal</keyword>
<dbReference type="PANTHER" id="PTHR34512:SF30">
    <property type="entry name" value="OUTER MEMBRANE PROTEIN ASSEMBLY FACTOR BAMB"/>
    <property type="match status" value="1"/>
</dbReference>
<dbReference type="Gene3D" id="2.130.10.10">
    <property type="entry name" value="YVTN repeat-like/Quinoprotein amine dehydrogenase"/>
    <property type="match status" value="2"/>
</dbReference>
<organism evidence="3 4">
    <name type="scientific">Engelhardtia mirabilis</name>
    <dbReference type="NCBI Taxonomy" id="2528011"/>
    <lineage>
        <taxon>Bacteria</taxon>
        <taxon>Pseudomonadati</taxon>
        <taxon>Planctomycetota</taxon>
        <taxon>Planctomycetia</taxon>
        <taxon>Planctomycetia incertae sedis</taxon>
        <taxon>Engelhardtia</taxon>
    </lineage>
</organism>
<evidence type="ECO:0000313" key="4">
    <source>
        <dbReference type="Proteomes" id="UP000316921"/>
    </source>
</evidence>
<dbReference type="InterPro" id="IPR015943">
    <property type="entry name" value="WD40/YVTN_repeat-like_dom_sf"/>
</dbReference>
<dbReference type="Pfam" id="PF13360">
    <property type="entry name" value="PQQ_2"/>
    <property type="match status" value="1"/>
</dbReference>
<protein>
    <recommendedName>
        <fullName evidence="2">Pyrrolo-quinoline quinone repeat domain-containing protein</fullName>
    </recommendedName>
</protein>
<keyword evidence="4" id="KW-1185">Reference proteome</keyword>
<dbReference type="Proteomes" id="UP000316921">
    <property type="component" value="Chromosome"/>
</dbReference>
<feature type="domain" description="Pyrrolo-quinoline quinone repeat" evidence="2">
    <location>
        <begin position="85"/>
        <end position="328"/>
    </location>
</feature>
<feature type="chain" id="PRO_5022079626" description="Pyrrolo-quinoline quinone repeat domain-containing protein" evidence="1">
    <location>
        <begin position="22"/>
        <end position="543"/>
    </location>
</feature>
<proteinExistence type="predicted"/>
<dbReference type="EMBL" id="CP036287">
    <property type="protein sequence ID" value="QDU68116.1"/>
    <property type="molecule type" value="Genomic_DNA"/>
</dbReference>